<keyword evidence="3" id="KW-0143">Chaperone</keyword>
<dbReference type="GO" id="GO:0000166">
    <property type="term" value="F:nucleotide binding"/>
    <property type="evidence" value="ECO:0007669"/>
    <property type="project" value="UniProtKB-KW"/>
</dbReference>
<dbReference type="Gene3D" id="3.30.1220.10">
    <property type="entry name" value="CobW-like, C-terminal domain"/>
    <property type="match status" value="1"/>
</dbReference>
<accession>A0AAU8ALC8</accession>
<dbReference type="InterPro" id="IPR051316">
    <property type="entry name" value="Zinc-reg_GTPase_activator"/>
</dbReference>
<dbReference type="CDD" id="cd03112">
    <property type="entry name" value="CobW-like"/>
    <property type="match status" value="1"/>
</dbReference>
<dbReference type="Pfam" id="PF07683">
    <property type="entry name" value="CobW_C"/>
    <property type="match status" value="1"/>
</dbReference>
<dbReference type="InterPro" id="IPR003495">
    <property type="entry name" value="CobW/HypB/UreG_nucleotide-bd"/>
</dbReference>
<comment type="catalytic activity">
    <reaction evidence="6">
        <text>GTP + H2O = GDP + phosphate + H(+)</text>
        <dbReference type="Rhea" id="RHEA:19669"/>
        <dbReference type="ChEBI" id="CHEBI:15377"/>
        <dbReference type="ChEBI" id="CHEBI:15378"/>
        <dbReference type="ChEBI" id="CHEBI:37565"/>
        <dbReference type="ChEBI" id="CHEBI:43474"/>
        <dbReference type="ChEBI" id="CHEBI:58189"/>
    </reaction>
    <physiologicalReaction direction="left-to-right" evidence="6">
        <dbReference type="Rhea" id="RHEA:19670"/>
    </physiologicalReaction>
</comment>
<comment type="similarity">
    <text evidence="4">Belongs to the SIMIBI class G3E GTPase family. ZNG1 subfamily.</text>
</comment>
<dbReference type="PANTHER" id="PTHR13748:SF62">
    <property type="entry name" value="COBW DOMAIN-CONTAINING PROTEIN"/>
    <property type="match status" value="1"/>
</dbReference>
<comment type="function">
    <text evidence="5">Zinc chaperone that directly transfers zinc cofactor to target proteins, thereby activating them. Zinc is transferred from the CXCC motif in the GTPase domain to the zinc binding site in target proteins in a process requiring GTP hydrolysis.</text>
</comment>
<dbReference type="SMART" id="SM00833">
    <property type="entry name" value="CobW_C"/>
    <property type="match status" value="1"/>
</dbReference>
<reference evidence="8" key="1">
    <citation type="submission" date="2023-02" db="EMBL/GenBank/DDBJ databases">
        <title>Description and genomic characterization of Salipiger bruguierae sp. nov., isolated from the sediment of mangrove plant Bruguiera sexangula.</title>
        <authorList>
            <person name="Long M."/>
        </authorList>
    </citation>
    <scope>NUCLEOTIDE SEQUENCE</scope>
    <source>
        <strain evidence="8">H15</strain>
    </source>
</reference>
<evidence type="ECO:0000256" key="1">
    <source>
        <dbReference type="ARBA" id="ARBA00022741"/>
    </source>
</evidence>
<evidence type="ECO:0000256" key="2">
    <source>
        <dbReference type="ARBA" id="ARBA00022801"/>
    </source>
</evidence>
<evidence type="ECO:0000256" key="4">
    <source>
        <dbReference type="ARBA" id="ARBA00034320"/>
    </source>
</evidence>
<evidence type="ECO:0000313" key="8">
    <source>
        <dbReference type="EMBL" id="XCC95366.1"/>
    </source>
</evidence>
<dbReference type="SUPFAM" id="SSF52540">
    <property type="entry name" value="P-loop containing nucleoside triphosphate hydrolases"/>
    <property type="match status" value="1"/>
</dbReference>
<dbReference type="RefSeq" id="WP_353474208.1">
    <property type="nucleotide sequence ID" value="NZ_CP123385.1"/>
</dbReference>
<dbReference type="InterPro" id="IPR011629">
    <property type="entry name" value="CobW-like_C"/>
</dbReference>
<evidence type="ECO:0000259" key="7">
    <source>
        <dbReference type="SMART" id="SM00833"/>
    </source>
</evidence>
<dbReference type="Gene3D" id="3.40.50.300">
    <property type="entry name" value="P-loop containing nucleotide triphosphate hydrolases"/>
    <property type="match status" value="1"/>
</dbReference>
<evidence type="ECO:0000256" key="5">
    <source>
        <dbReference type="ARBA" id="ARBA00045658"/>
    </source>
</evidence>
<evidence type="ECO:0000256" key="6">
    <source>
        <dbReference type="ARBA" id="ARBA00049117"/>
    </source>
</evidence>
<name>A0AAU8ALC8_9RHOB</name>
<evidence type="ECO:0000256" key="3">
    <source>
        <dbReference type="ARBA" id="ARBA00023186"/>
    </source>
</evidence>
<sequence>MAVPIHLVTGFLGSGKTTAINHMLTHSHGRRIAAVVNDFGQINIDAELIAAVTDDVISLSNGCICCSLEGELIRTVSNILKRDPKPEMIVIETSGVANPGDIVRSLMDPFIWQEAPLEQVLCLVDGSLPLEDLSDPLKQSQLQAADLVAVTKLDLAGAGQLEKITEGVKAISPVKSVIAAPHGRIQSELLLPIDLEQPKTEPRVPKQSATGDRFETRIWTSDQPLSMPRFRQTIERLAPILLRAKGMVAFDQVGESSMVFQLSGGRATLAPRRKSTPPLTKDAVRMVFIAEKGELSRINLDALMDACVAG</sequence>
<gene>
    <name evidence="8" type="ORF">PVT71_19960</name>
</gene>
<dbReference type="EMBL" id="CP123385">
    <property type="protein sequence ID" value="XCC95366.1"/>
    <property type="molecule type" value="Genomic_DNA"/>
</dbReference>
<dbReference type="AlphaFoldDB" id="A0AAU8ALC8"/>
<dbReference type="GO" id="GO:0016787">
    <property type="term" value="F:hydrolase activity"/>
    <property type="evidence" value="ECO:0007669"/>
    <property type="project" value="UniProtKB-KW"/>
</dbReference>
<dbReference type="Pfam" id="PF02492">
    <property type="entry name" value="cobW"/>
    <property type="match status" value="1"/>
</dbReference>
<protein>
    <submittedName>
        <fullName evidence="8">GTP-binding protein</fullName>
    </submittedName>
</protein>
<keyword evidence="1" id="KW-0547">Nucleotide-binding</keyword>
<proteinExistence type="inferred from homology"/>
<keyword evidence="2" id="KW-0378">Hydrolase</keyword>
<dbReference type="GO" id="GO:0005737">
    <property type="term" value="C:cytoplasm"/>
    <property type="evidence" value="ECO:0007669"/>
    <property type="project" value="TreeGrafter"/>
</dbReference>
<dbReference type="InterPro" id="IPR036627">
    <property type="entry name" value="CobW-likC_sf"/>
</dbReference>
<organism evidence="8">
    <name type="scientific">Alloyangia sp. H15</name>
    <dbReference type="NCBI Taxonomy" id="3029062"/>
    <lineage>
        <taxon>Bacteria</taxon>
        <taxon>Pseudomonadati</taxon>
        <taxon>Pseudomonadota</taxon>
        <taxon>Alphaproteobacteria</taxon>
        <taxon>Rhodobacterales</taxon>
        <taxon>Roseobacteraceae</taxon>
        <taxon>Alloyangia</taxon>
    </lineage>
</organism>
<feature type="domain" description="CobW C-terminal" evidence="7">
    <location>
        <begin position="214"/>
        <end position="308"/>
    </location>
</feature>
<dbReference type="PANTHER" id="PTHR13748">
    <property type="entry name" value="COBW-RELATED"/>
    <property type="match status" value="1"/>
</dbReference>
<dbReference type="SUPFAM" id="SSF90002">
    <property type="entry name" value="Hypothetical protein YjiA, C-terminal domain"/>
    <property type="match status" value="1"/>
</dbReference>
<dbReference type="InterPro" id="IPR027417">
    <property type="entry name" value="P-loop_NTPase"/>
</dbReference>